<accession>A0A1B1YBX2</accession>
<feature type="transmembrane region" description="Helical" evidence="7">
    <location>
        <begin position="162"/>
        <end position="188"/>
    </location>
</feature>
<evidence type="ECO:0000256" key="2">
    <source>
        <dbReference type="ARBA" id="ARBA00022448"/>
    </source>
</evidence>
<feature type="transmembrane region" description="Helical" evidence="7">
    <location>
        <begin position="122"/>
        <end position="142"/>
    </location>
</feature>
<keyword evidence="3" id="KW-1003">Cell membrane</keyword>
<feature type="transmembrane region" description="Helical" evidence="7">
    <location>
        <begin position="209"/>
        <end position="233"/>
    </location>
</feature>
<evidence type="ECO:0000259" key="8">
    <source>
        <dbReference type="PROSITE" id="PS50928"/>
    </source>
</evidence>
<evidence type="ECO:0000313" key="9">
    <source>
        <dbReference type="EMBL" id="ANW98252.1"/>
    </source>
</evidence>
<dbReference type="PANTHER" id="PTHR43227">
    <property type="entry name" value="BLL4140 PROTEIN"/>
    <property type="match status" value="1"/>
</dbReference>
<dbReference type="EMBL" id="CP014672">
    <property type="protein sequence ID" value="ANW98252.1"/>
    <property type="molecule type" value="Genomic_DNA"/>
</dbReference>
<evidence type="ECO:0000256" key="3">
    <source>
        <dbReference type="ARBA" id="ARBA00022475"/>
    </source>
</evidence>
<dbReference type="InterPro" id="IPR035906">
    <property type="entry name" value="MetI-like_sf"/>
</dbReference>
<dbReference type="AlphaFoldDB" id="A0A1B1YBX2"/>
<feature type="transmembrane region" description="Helical" evidence="7">
    <location>
        <begin position="270"/>
        <end position="291"/>
    </location>
</feature>
<name>A0A1B1YBX2_THEST</name>
<comment type="similarity">
    <text evidence="7">Belongs to the binding-protein-dependent transport system permease family.</text>
</comment>
<evidence type="ECO:0000256" key="7">
    <source>
        <dbReference type="RuleBase" id="RU363032"/>
    </source>
</evidence>
<sequence>MERIRNLAKNIWKNRMIYTLLLPGLIWYIIFAYGPMGGLTLAFKTYKANLGIWGSPWCGFENYVYVFRDPSFLASVWKTLYINVGRVLAGFCAPIILALMLNEIPFERYKKVVQTVATFPQFLSWVVVSSIMINFFGYNGPVNSLISLLTGKTINFLGNEKIFIPMLYITEIWKTTGWYAIIYLAAIAGINPEQYEAAKIDGVTRIQNIYYITLPNILPTISIMLILTIGNLMSAGFDQVFNLSNAAVRDVSEILDMYIYRITFQSSPDFSFSTAVSLFRAVINMVLLLIADRAAKLLGGEGLIG</sequence>
<dbReference type="Proteomes" id="UP000092971">
    <property type="component" value="Chromosome"/>
</dbReference>
<keyword evidence="5 7" id="KW-1133">Transmembrane helix</keyword>
<dbReference type="CDD" id="cd06261">
    <property type="entry name" value="TM_PBP2"/>
    <property type="match status" value="1"/>
</dbReference>
<evidence type="ECO:0000313" key="10">
    <source>
        <dbReference type="Proteomes" id="UP000092971"/>
    </source>
</evidence>
<comment type="subcellular location">
    <subcellularLocation>
        <location evidence="1 7">Cell membrane</location>
        <topology evidence="1 7">Multi-pass membrane protein</topology>
    </subcellularLocation>
</comment>
<dbReference type="GO" id="GO:0005886">
    <property type="term" value="C:plasma membrane"/>
    <property type="evidence" value="ECO:0007669"/>
    <property type="project" value="UniProtKB-SubCell"/>
</dbReference>
<evidence type="ECO:0000256" key="5">
    <source>
        <dbReference type="ARBA" id="ARBA00022989"/>
    </source>
</evidence>
<evidence type="ECO:0000256" key="6">
    <source>
        <dbReference type="ARBA" id="ARBA00023136"/>
    </source>
</evidence>
<dbReference type="GO" id="GO:0055085">
    <property type="term" value="P:transmembrane transport"/>
    <property type="evidence" value="ECO:0007669"/>
    <property type="project" value="InterPro"/>
</dbReference>
<keyword evidence="4 7" id="KW-0812">Transmembrane</keyword>
<dbReference type="PROSITE" id="PS50928">
    <property type="entry name" value="ABC_TM1"/>
    <property type="match status" value="1"/>
</dbReference>
<proteinExistence type="inferred from homology"/>
<keyword evidence="2 7" id="KW-0813">Transport</keyword>
<protein>
    <submittedName>
        <fullName evidence="9">Protein lplB</fullName>
    </submittedName>
</protein>
<reference evidence="9 10" key="1">
    <citation type="submission" date="2016-02" db="EMBL/GenBank/DDBJ databases">
        <title>Comparison of Clostridium stercorarium subspecies using comparative genomics and transcriptomics.</title>
        <authorList>
            <person name="Schellenberg J."/>
            <person name="Thallinger G."/>
            <person name="Levin D.B."/>
            <person name="Zhang X."/>
            <person name="Alvare G."/>
            <person name="Fristensky B."/>
            <person name="Sparling R."/>
        </authorList>
    </citation>
    <scope>NUCLEOTIDE SEQUENCE [LARGE SCALE GENOMIC DNA]</scope>
    <source>
        <strain evidence="9 10">DSM 2910</strain>
    </source>
</reference>
<dbReference type="OrthoDB" id="9787541at2"/>
<keyword evidence="6 7" id="KW-0472">Membrane</keyword>
<dbReference type="InterPro" id="IPR000515">
    <property type="entry name" value="MetI-like"/>
</dbReference>
<dbReference type="RefSeq" id="WP_015358534.1">
    <property type="nucleotide sequence ID" value="NZ_CP014672.1"/>
</dbReference>
<organism evidence="9 10">
    <name type="scientific">Thermoclostridium stercorarium subsp. thermolacticum DSM 2910</name>
    <dbReference type="NCBI Taxonomy" id="1121336"/>
    <lineage>
        <taxon>Bacteria</taxon>
        <taxon>Bacillati</taxon>
        <taxon>Bacillota</taxon>
        <taxon>Clostridia</taxon>
        <taxon>Eubacteriales</taxon>
        <taxon>Oscillospiraceae</taxon>
        <taxon>Thermoclostridium</taxon>
    </lineage>
</organism>
<feature type="domain" description="ABC transmembrane type-1" evidence="8">
    <location>
        <begin position="76"/>
        <end position="291"/>
    </location>
</feature>
<dbReference type="InterPro" id="IPR050809">
    <property type="entry name" value="UgpAE/MalFG_permease"/>
</dbReference>
<evidence type="ECO:0000256" key="1">
    <source>
        <dbReference type="ARBA" id="ARBA00004651"/>
    </source>
</evidence>
<feature type="transmembrane region" description="Helical" evidence="7">
    <location>
        <begin position="80"/>
        <end position="101"/>
    </location>
</feature>
<dbReference type="SUPFAM" id="SSF161098">
    <property type="entry name" value="MetI-like"/>
    <property type="match status" value="1"/>
</dbReference>
<evidence type="ECO:0000256" key="4">
    <source>
        <dbReference type="ARBA" id="ARBA00022692"/>
    </source>
</evidence>
<gene>
    <name evidence="9" type="ORF">CSTERTH_03985</name>
</gene>
<dbReference type="Pfam" id="PF00528">
    <property type="entry name" value="BPD_transp_1"/>
    <property type="match status" value="1"/>
</dbReference>
<dbReference type="PANTHER" id="PTHR43227:SF11">
    <property type="entry name" value="BLL4140 PROTEIN"/>
    <property type="match status" value="1"/>
</dbReference>
<dbReference type="Gene3D" id="1.10.3720.10">
    <property type="entry name" value="MetI-like"/>
    <property type="match status" value="1"/>
</dbReference>
<feature type="transmembrane region" description="Helical" evidence="7">
    <location>
        <begin position="20"/>
        <end position="43"/>
    </location>
</feature>